<feature type="region of interest" description="Disordered" evidence="2">
    <location>
        <begin position="392"/>
        <end position="415"/>
    </location>
</feature>
<reference evidence="3 4" key="1">
    <citation type="journal article" date="2015" name="Plant Cell">
        <title>Oil accumulation by the oleaginous diatom Fistulifera solaris as revealed by the genome and transcriptome.</title>
        <authorList>
            <person name="Tanaka T."/>
            <person name="Maeda Y."/>
            <person name="Veluchamy A."/>
            <person name="Tanaka M."/>
            <person name="Abida H."/>
            <person name="Marechal E."/>
            <person name="Bowler C."/>
            <person name="Muto M."/>
            <person name="Sunaga Y."/>
            <person name="Tanaka M."/>
            <person name="Yoshino T."/>
            <person name="Taniguchi T."/>
            <person name="Fukuda Y."/>
            <person name="Nemoto M."/>
            <person name="Matsumoto M."/>
            <person name="Wong P.S."/>
            <person name="Aburatani S."/>
            <person name="Fujibuchi W."/>
        </authorList>
    </citation>
    <scope>NUCLEOTIDE SEQUENCE [LARGE SCALE GENOMIC DNA]</scope>
    <source>
        <strain evidence="3 4">JPCC DA0580</strain>
    </source>
</reference>
<dbReference type="InParanoid" id="A0A1Z5KJA5"/>
<keyword evidence="1" id="KW-0175">Coiled coil</keyword>
<name>A0A1Z5KJA5_FISSO</name>
<proteinExistence type="predicted"/>
<sequence>MSTFRSYVPIRDASASSSKFRGDTAHATQRRGREAFDSSPKQPRPRSLSGGRTTGRSNDLVQGVYDRLGVARGNNTSWSKGPSAKSTSDDLDPILASAPTQEENHVSSSSSTGGITNGRMNFERSASFHDRQKNFEKSQPGGRGRSNEPTWSEENRSRSLSRGRVADNWPPAREAESTAAKKPSWRSANGGSAHNVNTTTAHRSFKGTSYHSPTPTNSSSPVRLSPAKSPKHVSSSLMMPSLDNEASKAKEGADQTETTENSDSKEGFESVRERMRRYSGTGAKTSSSRFSRRDGKQYGASLSSRQFPPKINIYGSSKENTDHTVGENDLGIADEKKDDDAGTDYEGAGAARYSSALSRASTHAKSHHFNTDISLGNSHFKSGNKVADSYVSSLQASPKPQAKSLNGESKPAGYSAPVTEISTQLQETGIDNDAHSTAMSSVSQDDLHMPTTPSTRRTMWNDRNRVKAIAPGPSAMDAALINKMIDDRVQAHIADMETRLGAQMRRFMQQMDDKILERLEKMENKLRSLQDAVEGKRSMGRLGQPMQRL</sequence>
<feature type="compositionally biased region" description="Basic and acidic residues" evidence="2">
    <location>
        <begin position="262"/>
        <end position="273"/>
    </location>
</feature>
<feature type="compositionally biased region" description="Polar residues" evidence="2">
    <location>
        <begin position="50"/>
        <end position="60"/>
    </location>
</feature>
<dbReference type="EMBL" id="BDSP01000235">
    <property type="protein sequence ID" value="GAX26038.1"/>
    <property type="molecule type" value="Genomic_DNA"/>
</dbReference>
<accession>A0A1Z5KJA5</accession>
<feature type="region of interest" description="Disordered" evidence="2">
    <location>
        <begin position="1"/>
        <end position="347"/>
    </location>
</feature>
<feature type="region of interest" description="Disordered" evidence="2">
    <location>
        <begin position="437"/>
        <end position="456"/>
    </location>
</feature>
<feature type="compositionally biased region" description="Polar residues" evidence="2">
    <location>
        <begin position="186"/>
        <end position="222"/>
    </location>
</feature>
<keyword evidence="4" id="KW-1185">Reference proteome</keyword>
<comment type="caution">
    <text evidence="3">The sequence shown here is derived from an EMBL/GenBank/DDBJ whole genome shotgun (WGS) entry which is preliminary data.</text>
</comment>
<dbReference type="AlphaFoldDB" id="A0A1Z5KJA5"/>
<protein>
    <submittedName>
        <fullName evidence="3">Uncharacterized protein</fullName>
    </submittedName>
</protein>
<evidence type="ECO:0000256" key="2">
    <source>
        <dbReference type="SAM" id="MobiDB-lite"/>
    </source>
</evidence>
<dbReference type="Proteomes" id="UP000198406">
    <property type="component" value="Unassembled WGS sequence"/>
</dbReference>
<evidence type="ECO:0000313" key="4">
    <source>
        <dbReference type="Proteomes" id="UP000198406"/>
    </source>
</evidence>
<evidence type="ECO:0000256" key="1">
    <source>
        <dbReference type="SAM" id="Coils"/>
    </source>
</evidence>
<dbReference type="OrthoDB" id="57326at2759"/>
<feature type="coiled-coil region" evidence="1">
    <location>
        <begin position="512"/>
        <end position="539"/>
    </location>
</feature>
<evidence type="ECO:0000313" key="3">
    <source>
        <dbReference type="EMBL" id="GAX26038.1"/>
    </source>
</evidence>
<organism evidence="3 4">
    <name type="scientific">Fistulifera solaris</name>
    <name type="common">Oleaginous diatom</name>
    <dbReference type="NCBI Taxonomy" id="1519565"/>
    <lineage>
        <taxon>Eukaryota</taxon>
        <taxon>Sar</taxon>
        <taxon>Stramenopiles</taxon>
        <taxon>Ochrophyta</taxon>
        <taxon>Bacillariophyta</taxon>
        <taxon>Bacillariophyceae</taxon>
        <taxon>Bacillariophycidae</taxon>
        <taxon>Naviculales</taxon>
        <taxon>Naviculaceae</taxon>
        <taxon>Fistulifera</taxon>
    </lineage>
</organism>
<feature type="compositionally biased region" description="Basic and acidic residues" evidence="2">
    <location>
        <begin position="126"/>
        <end position="136"/>
    </location>
</feature>
<feature type="compositionally biased region" description="Polar residues" evidence="2">
    <location>
        <begin position="392"/>
        <end position="407"/>
    </location>
</feature>
<feature type="compositionally biased region" description="Polar residues" evidence="2">
    <location>
        <begin position="73"/>
        <end position="86"/>
    </location>
</feature>
<gene>
    <name evidence="3" type="ORF">FisN_4Hh463</name>
</gene>